<evidence type="ECO:0008006" key="3">
    <source>
        <dbReference type="Google" id="ProtNLM"/>
    </source>
</evidence>
<dbReference type="EMBL" id="AVOT02026432">
    <property type="protein sequence ID" value="MBW0518138.1"/>
    <property type="molecule type" value="Genomic_DNA"/>
</dbReference>
<dbReference type="OrthoDB" id="3929326at2759"/>
<dbReference type="InterPro" id="IPR016197">
    <property type="entry name" value="Chromo-like_dom_sf"/>
</dbReference>
<dbReference type="AlphaFoldDB" id="A0A9Q3HUW8"/>
<name>A0A9Q3HUW8_9BASI</name>
<dbReference type="Proteomes" id="UP000765509">
    <property type="component" value="Unassembled WGS sequence"/>
</dbReference>
<evidence type="ECO:0000313" key="2">
    <source>
        <dbReference type="Proteomes" id="UP000765509"/>
    </source>
</evidence>
<sequence>MRYTFVEPFDIIILIGKHAVEVRLTEEFSRKHPVFPVSLFKPYQETGEDKFPPRNKSHTPQDIVEVEAFPVPVKKIIKARKIWLNGKEHRQYLVRLKNQTADKDKWLTEDAIQDGDLHLRSLRAYRRAEKLLQ</sequence>
<accession>A0A9Q3HUW8</accession>
<reference evidence="1" key="1">
    <citation type="submission" date="2021-03" db="EMBL/GenBank/DDBJ databases">
        <title>Draft genome sequence of rust myrtle Austropuccinia psidii MF-1, a brazilian biotype.</title>
        <authorList>
            <person name="Quecine M.C."/>
            <person name="Pachon D.M.R."/>
            <person name="Bonatelli M.L."/>
            <person name="Correr F.H."/>
            <person name="Franceschini L.M."/>
            <person name="Leite T.F."/>
            <person name="Margarido G.R.A."/>
            <person name="Almeida C.A."/>
            <person name="Ferrarezi J.A."/>
            <person name="Labate C.A."/>
        </authorList>
    </citation>
    <scope>NUCLEOTIDE SEQUENCE</scope>
    <source>
        <strain evidence="1">MF-1</strain>
    </source>
</reference>
<dbReference type="SUPFAM" id="SSF54160">
    <property type="entry name" value="Chromo domain-like"/>
    <property type="match status" value="1"/>
</dbReference>
<evidence type="ECO:0000313" key="1">
    <source>
        <dbReference type="EMBL" id="MBW0518138.1"/>
    </source>
</evidence>
<organism evidence="1 2">
    <name type="scientific">Austropuccinia psidii MF-1</name>
    <dbReference type="NCBI Taxonomy" id="1389203"/>
    <lineage>
        <taxon>Eukaryota</taxon>
        <taxon>Fungi</taxon>
        <taxon>Dikarya</taxon>
        <taxon>Basidiomycota</taxon>
        <taxon>Pucciniomycotina</taxon>
        <taxon>Pucciniomycetes</taxon>
        <taxon>Pucciniales</taxon>
        <taxon>Sphaerophragmiaceae</taxon>
        <taxon>Austropuccinia</taxon>
    </lineage>
</organism>
<protein>
    <recommendedName>
        <fullName evidence="3">Chromo domain-containing protein</fullName>
    </recommendedName>
</protein>
<comment type="caution">
    <text evidence="1">The sequence shown here is derived from an EMBL/GenBank/DDBJ whole genome shotgun (WGS) entry which is preliminary data.</text>
</comment>
<proteinExistence type="predicted"/>
<keyword evidence="2" id="KW-1185">Reference proteome</keyword>
<gene>
    <name evidence="1" type="ORF">O181_057853</name>
</gene>